<evidence type="ECO:0000256" key="2">
    <source>
        <dbReference type="ARBA" id="ARBA00023315"/>
    </source>
</evidence>
<gene>
    <name evidence="4" type="primary">wecD_2</name>
    <name evidence="4" type="ORF">AFCDBAGC_3799</name>
</gene>
<accession>A0ABQ4QMG4</accession>
<reference evidence="4 5" key="1">
    <citation type="journal article" date="2021" name="Front. Microbiol.">
        <title>Comprehensive Comparative Genomics and Phenotyping of Methylobacterium Species.</title>
        <authorList>
            <person name="Alessa O."/>
            <person name="Ogura Y."/>
            <person name="Fujitani Y."/>
            <person name="Takami H."/>
            <person name="Hayashi T."/>
            <person name="Sahin N."/>
            <person name="Tani A."/>
        </authorList>
    </citation>
    <scope>NUCLEOTIDE SEQUENCE [LARGE SCALE GENOMIC DNA]</scope>
    <source>
        <strain evidence="4 5">DSM 23679</strain>
    </source>
</reference>
<feature type="domain" description="N-acetyltransferase" evidence="3">
    <location>
        <begin position="1"/>
        <end position="117"/>
    </location>
</feature>
<dbReference type="RefSeq" id="WP_238272718.1">
    <property type="nucleotide sequence ID" value="NZ_BPQG01000056.1"/>
</dbReference>
<dbReference type="InterPro" id="IPR016181">
    <property type="entry name" value="Acyl_CoA_acyltransferase"/>
</dbReference>
<dbReference type="Pfam" id="PF00583">
    <property type="entry name" value="Acetyltransf_1"/>
    <property type="match status" value="1"/>
</dbReference>
<dbReference type="Proteomes" id="UP001055117">
    <property type="component" value="Unassembled WGS sequence"/>
</dbReference>
<evidence type="ECO:0000313" key="4">
    <source>
        <dbReference type="EMBL" id="GJD45921.1"/>
    </source>
</evidence>
<name>A0ABQ4QMG4_9HYPH</name>
<dbReference type="PROSITE" id="PS51186">
    <property type="entry name" value="GNAT"/>
    <property type="match status" value="1"/>
</dbReference>
<evidence type="ECO:0000313" key="5">
    <source>
        <dbReference type="Proteomes" id="UP001055117"/>
    </source>
</evidence>
<sequence length="117" mass="13043">MSLDDLKAILSTDSLPTHLLVADMGNALVGYAAVTFDFSLWRGRTYGHLDCLFVAASARGRGIGRQLFDAVAKLAQIEGVDRLEWQTPVWNREAIRFYLRTGALSAKKERFAIPLRC</sequence>
<dbReference type="InterPro" id="IPR051016">
    <property type="entry name" value="Diverse_Substrate_AcTransf"/>
</dbReference>
<dbReference type="SUPFAM" id="SSF55729">
    <property type="entry name" value="Acyl-CoA N-acyltransferases (Nat)"/>
    <property type="match status" value="1"/>
</dbReference>
<dbReference type="PANTHER" id="PTHR10545:SF29">
    <property type="entry name" value="GH14572P-RELATED"/>
    <property type="match status" value="1"/>
</dbReference>
<dbReference type="PANTHER" id="PTHR10545">
    <property type="entry name" value="DIAMINE N-ACETYLTRANSFERASE"/>
    <property type="match status" value="1"/>
</dbReference>
<protein>
    <submittedName>
        <fullName evidence="4">dTDP-fucosamine acetyltransferase</fullName>
    </submittedName>
</protein>
<evidence type="ECO:0000256" key="1">
    <source>
        <dbReference type="ARBA" id="ARBA00022679"/>
    </source>
</evidence>
<evidence type="ECO:0000259" key="3">
    <source>
        <dbReference type="PROSITE" id="PS51186"/>
    </source>
</evidence>
<organism evidence="4 5">
    <name type="scientific">Methylobacterium cerastii</name>
    <dbReference type="NCBI Taxonomy" id="932741"/>
    <lineage>
        <taxon>Bacteria</taxon>
        <taxon>Pseudomonadati</taxon>
        <taxon>Pseudomonadota</taxon>
        <taxon>Alphaproteobacteria</taxon>
        <taxon>Hyphomicrobiales</taxon>
        <taxon>Methylobacteriaceae</taxon>
        <taxon>Methylobacterium</taxon>
    </lineage>
</organism>
<dbReference type="Gene3D" id="3.40.630.30">
    <property type="match status" value="1"/>
</dbReference>
<proteinExistence type="predicted"/>
<dbReference type="CDD" id="cd04301">
    <property type="entry name" value="NAT_SF"/>
    <property type="match status" value="1"/>
</dbReference>
<keyword evidence="5" id="KW-1185">Reference proteome</keyword>
<comment type="caution">
    <text evidence="4">The sequence shown here is derived from an EMBL/GenBank/DDBJ whole genome shotgun (WGS) entry which is preliminary data.</text>
</comment>
<keyword evidence="1" id="KW-0808">Transferase</keyword>
<dbReference type="InterPro" id="IPR000182">
    <property type="entry name" value="GNAT_dom"/>
</dbReference>
<dbReference type="EMBL" id="BPQG01000056">
    <property type="protein sequence ID" value="GJD45921.1"/>
    <property type="molecule type" value="Genomic_DNA"/>
</dbReference>
<keyword evidence="2" id="KW-0012">Acyltransferase</keyword>